<evidence type="ECO:0000313" key="2">
    <source>
        <dbReference type="EMBL" id="CAD7197606.1"/>
    </source>
</evidence>
<dbReference type="AlphaFoldDB" id="A0A7R8Z7U8"/>
<evidence type="ECO:0000256" key="1">
    <source>
        <dbReference type="SAM" id="MobiDB-lite"/>
    </source>
</evidence>
<protein>
    <submittedName>
        <fullName evidence="2">Uncharacterized protein</fullName>
    </submittedName>
</protein>
<proteinExistence type="predicted"/>
<accession>A0A7R8Z7U8</accession>
<sequence length="100" mass="11022">MASLVLTDSSQLTSDSQHLGSSKMKVKLSVDDKMEQLDSNQNVECREETDSCACAERLLDAKVTNNLGLQAHSSADKFVSARDRTGDLWISSQEPLDHRP</sequence>
<reference evidence="2" key="1">
    <citation type="submission" date="2020-11" db="EMBL/GenBank/DDBJ databases">
        <authorList>
            <person name="Tran Van P."/>
        </authorList>
    </citation>
    <scope>NUCLEOTIDE SEQUENCE</scope>
</reference>
<name>A0A7R8Z7U8_TIMDO</name>
<feature type="region of interest" description="Disordered" evidence="1">
    <location>
        <begin position="1"/>
        <end position="24"/>
    </location>
</feature>
<organism evidence="2">
    <name type="scientific">Timema douglasi</name>
    <name type="common">Walking stick</name>
    <dbReference type="NCBI Taxonomy" id="61478"/>
    <lineage>
        <taxon>Eukaryota</taxon>
        <taxon>Metazoa</taxon>
        <taxon>Ecdysozoa</taxon>
        <taxon>Arthropoda</taxon>
        <taxon>Hexapoda</taxon>
        <taxon>Insecta</taxon>
        <taxon>Pterygota</taxon>
        <taxon>Neoptera</taxon>
        <taxon>Polyneoptera</taxon>
        <taxon>Phasmatodea</taxon>
        <taxon>Timematodea</taxon>
        <taxon>Timematoidea</taxon>
        <taxon>Timematidae</taxon>
        <taxon>Timema</taxon>
    </lineage>
</organism>
<dbReference type="EMBL" id="OA565731">
    <property type="protein sequence ID" value="CAD7197606.1"/>
    <property type="molecule type" value="Genomic_DNA"/>
</dbReference>
<feature type="compositionally biased region" description="Polar residues" evidence="1">
    <location>
        <begin position="1"/>
        <end position="20"/>
    </location>
</feature>
<gene>
    <name evidence="2" type="ORF">TDIB3V08_LOCUS3909</name>
</gene>